<evidence type="ECO:0008006" key="5">
    <source>
        <dbReference type="Google" id="ProtNLM"/>
    </source>
</evidence>
<dbReference type="GO" id="GO:0005634">
    <property type="term" value="C:nucleus"/>
    <property type="evidence" value="ECO:0007669"/>
    <property type="project" value="TreeGrafter"/>
</dbReference>
<keyword evidence="1" id="KW-0677">Repeat</keyword>
<keyword evidence="4" id="KW-1185">Reference proteome</keyword>
<dbReference type="SUPFAM" id="SSF48403">
    <property type="entry name" value="Ankyrin repeat"/>
    <property type="match status" value="1"/>
</dbReference>
<dbReference type="SMART" id="SM00248">
    <property type="entry name" value="ANK"/>
    <property type="match status" value="4"/>
</dbReference>
<dbReference type="PANTHER" id="PTHR24189">
    <property type="entry name" value="MYOTROPHIN"/>
    <property type="match status" value="1"/>
</dbReference>
<evidence type="ECO:0000256" key="2">
    <source>
        <dbReference type="ARBA" id="ARBA00023043"/>
    </source>
</evidence>
<dbReference type="PANTHER" id="PTHR24189:SF50">
    <property type="entry name" value="ANKYRIN REPEAT AND SOCS BOX PROTEIN 2"/>
    <property type="match status" value="1"/>
</dbReference>
<evidence type="ECO:0000256" key="1">
    <source>
        <dbReference type="ARBA" id="ARBA00022737"/>
    </source>
</evidence>
<name>A0A8T9CJE5_9HELO</name>
<proteinExistence type="predicted"/>
<dbReference type="InterPro" id="IPR050745">
    <property type="entry name" value="Multifunctional_regulatory"/>
</dbReference>
<evidence type="ECO:0000313" key="3">
    <source>
        <dbReference type="EMBL" id="TVY84617.1"/>
    </source>
</evidence>
<organism evidence="3 4">
    <name type="scientific">Lachnellula suecica</name>
    <dbReference type="NCBI Taxonomy" id="602035"/>
    <lineage>
        <taxon>Eukaryota</taxon>
        <taxon>Fungi</taxon>
        <taxon>Dikarya</taxon>
        <taxon>Ascomycota</taxon>
        <taxon>Pezizomycotina</taxon>
        <taxon>Leotiomycetes</taxon>
        <taxon>Helotiales</taxon>
        <taxon>Lachnaceae</taxon>
        <taxon>Lachnellula</taxon>
    </lineage>
</organism>
<protein>
    <recommendedName>
        <fullName evidence="5">Ankyrin</fullName>
    </recommendedName>
</protein>
<comment type="caution">
    <text evidence="3">The sequence shown here is derived from an EMBL/GenBank/DDBJ whole genome shotgun (WGS) entry which is preliminary data.</text>
</comment>
<dbReference type="AlphaFoldDB" id="A0A8T9CJE5"/>
<dbReference type="OrthoDB" id="2980193at2759"/>
<dbReference type="InterPro" id="IPR036770">
    <property type="entry name" value="Ankyrin_rpt-contain_sf"/>
</dbReference>
<dbReference type="Proteomes" id="UP000469558">
    <property type="component" value="Unassembled WGS sequence"/>
</dbReference>
<dbReference type="GO" id="GO:0005737">
    <property type="term" value="C:cytoplasm"/>
    <property type="evidence" value="ECO:0007669"/>
    <property type="project" value="TreeGrafter"/>
</dbReference>
<reference evidence="3 4" key="1">
    <citation type="submission" date="2018-05" db="EMBL/GenBank/DDBJ databases">
        <title>Genome sequencing and assembly of the regulated plant pathogen Lachnellula willkommii and related sister species for the development of diagnostic species identification markers.</title>
        <authorList>
            <person name="Giroux E."/>
            <person name="Bilodeau G."/>
        </authorList>
    </citation>
    <scope>NUCLEOTIDE SEQUENCE [LARGE SCALE GENOMIC DNA]</scope>
    <source>
        <strain evidence="3 4">CBS 268.59</strain>
    </source>
</reference>
<dbReference type="EMBL" id="QGMK01000069">
    <property type="protein sequence ID" value="TVY84617.1"/>
    <property type="molecule type" value="Genomic_DNA"/>
</dbReference>
<keyword evidence="2" id="KW-0040">ANK repeat</keyword>
<evidence type="ECO:0000313" key="4">
    <source>
        <dbReference type="Proteomes" id="UP000469558"/>
    </source>
</evidence>
<sequence length="582" mass="64810">MDSPSASSATLSIRSDEYEILGAASDSSSSKPGSIPFNPDTYIHAVTELSLSPSMRAASNPDPSILEAVLSYGYRPSQRRRCEEQAHDAHTWNFPSEFSPNALRHNGRSIIGITTPVMEAIRARLPSNVKTLLDAGANPNGVPFYLMEKYAALFLRFRPSIKDLFDGSRDVAPRHVLLRNMNLAQISSLTCEEVGDRFYDGMAPFWCEENFTHSWFWTNGETMPSLVEAARSGSIEMVEMLLQGGADASFWMSPQFYVPEPATYSSLAFLLEKGLDANTMALANPTRCLTPAMLTIVDYGMFNNEIFQLLARQPNMNFEIRTPVYGVHILHFAVARLDLELLKFVSAHTPLRNAGYTALGHTLLHIACMPANASQVLTSARVICRSIHETRDLRPFNDSSSLQASSFDLDLENQPDEFEARAQADVVKFIFREIGDRDIGKVDVHGNTALHYLAGCRFVNQELLDWMLTTGGPEVEKSFETEQNIYGYSAVLLLKAGNLVRVRHGGAVGMPFDRSWSEERTERKARIWRELLDLTFIKVSIWAINLVISVSIAARVFEDESDGASLLMTLTTLSEIAWAELG</sequence>
<dbReference type="InterPro" id="IPR002110">
    <property type="entry name" value="Ankyrin_rpt"/>
</dbReference>
<dbReference type="Gene3D" id="1.25.40.20">
    <property type="entry name" value="Ankyrin repeat-containing domain"/>
    <property type="match status" value="2"/>
</dbReference>
<accession>A0A8T9CJE5</accession>
<gene>
    <name evidence="3" type="ORF">LSUE1_G001516</name>
</gene>